<name>A0A4D7AV59_9HYPH</name>
<dbReference type="KEGG" id="pstg:E8M01_11530"/>
<dbReference type="RefSeq" id="WP_136960250.1">
    <property type="nucleotide sequence ID" value="NZ_CP039690.1"/>
</dbReference>
<protein>
    <submittedName>
        <fullName evidence="1">Uncharacterized protein</fullName>
    </submittedName>
</protein>
<dbReference type="Proteomes" id="UP000298781">
    <property type="component" value="Chromosome"/>
</dbReference>
<proteinExistence type="predicted"/>
<sequence>MPSLQANGAIPPSAKSRRNFGSWPSLHQDIGVARLANSRHVTLHGRRLSQPNAALRRVVFEEVMMARARSLQAWLSHILRGHQPPASITERPRRGHATLVLILALLAAAAVPVKALAACGRSGVTVVGSPGEHDEACAALGEVLQYFADGGLAVELRVTIRFQQSVHLESGADAATPLTTVEPIPVTGFYLAARQEIRMTSSTSPWVYQRRPWGLPWDQPLAHSILKHEIAHAVIYQLLGANHRKLPRAWHEALAYAVQIALMAPDLRAGILARYPDRQAFSSTYHINDFVYGVDPDGFAIAAYKTYLRDGEIEFVKRALSLQLEMVDMNDLP</sequence>
<dbReference type="OrthoDB" id="8479913at2"/>
<reference evidence="1 2" key="1">
    <citation type="submission" date="2019-04" db="EMBL/GenBank/DDBJ databases">
        <title>Phreatobacter aquaticus sp. nov.</title>
        <authorList>
            <person name="Choi A."/>
        </authorList>
    </citation>
    <scope>NUCLEOTIDE SEQUENCE [LARGE SCALE GENOMIC DNA]</scope>
    <source>
        <strain evidence="1 2">KCTC 52518</strain>
    </source>
</reference>
<gene>
    <name evidence="1" type="ORF">E8M01_11530</name>
</gene>
<dbReference type="EMBL" id="CP039690">
    <property type="protein sequence ID" value="QCI64799.1"/>
    <property type="molecule type" value="Genomic_DNA"/>
</dbReference>
<dbReference type="InterPro" id="IPR046579">
    <property type="entry name" value="DUF6639"/>
</dbReference>
<dbReference type="AlphaFoldDB" id="A0A4D7AV59"/>
<evidence type="ECO:0000313" key="1">
    <source>
        <dbReference type="EMBL" id="QCI64799.1"/>
    </source>
</evidence>
<dbReference type="Pfam" id="PF20344">
    <property type="entry name" value="DUF6639"/>
    <property type="match status" value="1"/>
</dbReference>
<evidence type="ECO:0000313" key="2">
    <source>
        <dbReference type="Proteomes" id="UP000298781"/>
    </source>
</evidence>
<organism evidence="1 2">
    <name type="scientific">Phreatobacter stygius</name>
    <dbReference type="NCBI Taxonomy" id="1940610"/>
    <lineage>
        <taxon>Bacteria</taxon>
        <taxon>Pseudomonadati</taxon>
        <taxon>Pseudomonadota</taxon>
        <taxon>Alphaproteobacteria</taxon>
        <taxon>Hyphomicrobiales</taxon>
        <taxon>Phreatobacteraceae</taxon>
        <taxon>Phreatobacter</taxon>
    </lineage>
</organism>
<accession>A0A4D7AV59</accession>
<keyword evidence="2" id="KW-1185">Reference proteome</keyword>